<name>F3L5U3_9GAMM</name>
<evidence type="ECO:0000313" key="9">
    <source>
        <dbReference type="Proteomes" id="UP000005615"/>
    </source>
</evidence>
<protein>
    <recommendedName>
        <fullName evidence="2 5">Basal-body rod modification protein FlgD</fullName>
    </recommendedName>
</protein>
<keyword evidence="8" id="KW-0282">Flagellum</keyword>
<comment type="similarity">
    <text evidence="1 5">Belongs to the FlgD family.</text>
</comment>
<gene>
    <name evidence="8" type="ORF">IMCC3088_492</name>
</gene>
<evidence type="ECO:0000259" key="7">
    <source>
        <dbReference type="Pfam" id="PF13861"/>
    </source>
</evidence>
<dbReference type="Pfam" id="PF13860">
    <property type="entry name" value="FlgD_ig"/>
    <property type="match status" value="1"/>
</dbReference>
<keyword evidence="8" id="KW-0969">Cilium</keyword>
<dbReference type="Pfam" id="PF03963">
    <property type="entry name" value="FlgD"/>
    <property type="match status" value="1"/>
</dbReference>
<dbReference type="Gene3D" id="2.30.30.910">
    <property type="match status" value="1"/>
</dbReference>
<reference evidence="8 9" key="1">
    <citation type="journal article" date="2011" name="J. Bacteriol.">
        <title>Genome sequence of strain IMCC3088, a proteorhodopsin-containing marine bacterium belonging to the OM60/NOR5 clade.</title>
        <authorList>
            <person name="Jang Y."/>
            <person name="Oh H.M."/>
            <person name="Kang I."/>
            <person name="Lee K."/>
            <person name="Yang S.J."/>
            <person name="Cho J.C."/>
        </authorList>
    </citation>
    <scope>NUCLEOTIDE SEQUENCE [LARGE SCALE GENOMIC DNA]</scope>
    <source>
        <strain evidence="8 9">IMCC3088</strain>
    </source>
</reference>
<evidence type="ECO:0000256" key="3">
    <source>
        <dbReference type="ARBA" id="ARBA00022795"/>
    </source>
</evidence>
<feature type="domain" description="FlgD Tudor-like" evidence="7">
    <location>
        <begin position="90"/>
        <end position="224"/>
    </location>
</feature>
<keyword evidence="9" id="KW-1185">Reference proteome</keyword>
<comment type="caution">
    <text evidence="8">The sequence shown here is derived from an EMBL/GenBank/DDBJ whole genome shotgun (WGS) entry which is preliminary data.</text>
</comment>
<evidence type="ECO:0000256" key="2">
    <source>
        <dbReference type="ARBA" id="ARBA00016013"/>
    </source>
</evidence>
<dbReference type="GO" id="GO:0044781">
    <property type="term" value="P:bacterial-type flagellum organization"/>
    <property type="evidence" value="ECO:0007669"/>
    <property type="project" value="UniProtKB-UniRule"/>
</dbReference>
<evidence type="ECO:0000313" key="8">
    <source>
        <dbReference type="EMBL" id="EGG28298.1"/>
    </source>
</evidence>
<comment type="function">
    <text evidence="4 5">Required for flagellar hook formation. May act as a scaffolding protein.</text>
</comment>
<keyword evidence="8" id="KW-0966">Cell projection</keyword>
<dbReference type="InterPro" id="IPR025963">
    <property type="entry name" value="FLgD_Tudor"/>
</dbReference>
<dbReference type="Pfam" id="PF13861">
    <property type="entry name" value="FLgD_tudor"/>
    <property type="match status" value="1"/>
</dbReference>
<dbReference type="Proteomes" id="UP000005615">
    <property type="component" value="Unassembled WGS sequence"/>
</dbReference>
<sequence>MTALTPNILTTESYMAQQRNAVYNNGEDDLDRDAFLQLFTAQLKSQNPLDPMKNEAFVAQLAQFSSVEGIKGMQASLETLVSNLRTDSLLTGSSLVGKKVAIDGGVGSGGGGGVTETMVSLPNDADSLILSVYSGSDGSLVYREEIGALDAGEHRFGWPGLDANGNQMPKGEYRFTASAIIDGKLVATPTSVLNEVASVTWNPSNQQLDLQLRDGSSVSLDGIRTISN</sequence>
<feature type="domain" description="FlgD/Vpr Ig-like" evidence="6">
    <location>
        <begin position="112"/>
        <end position="179"/>
    </location>
</feature>
<dbReference type="InterPro" id="IPR005648">
    <property type="entry name" value="FlgD"/>
</dbReference>
<dbReference type="EMBL" id="AEIG01000134">
    <property type="protein sequence ID" value="EGG28298.1"/>
    <property type="molecule type" value="Genomic_DNA"/>
</dbReference>
<evidence type="ECO:0000256" key="4">
    <source>
        <dbReference type="ARBA" id="ARBA00024746"/>
    </source>
</evidence>
<organism evidence="8 9">
    <name type="scientific">Aequoribacter fuscus</name>
    <dbReference type="NCBI Taxonomy" id="2518989"/>
    <lineage>
        <taxon>Bacteria</taxon>
        <taxon>Pseudomonadati</taxon>
        <taxon>Pseudomonadota</taxon>
        <taxon>Gammaproteobacteria</taxon>
        <taxon>Cellvibrionales</taxon>
        <taxon>Halieaceae</taxon>
        <taxon>Aequoribacter</taxon>
    </lineage>
</organism>
<evidence type="ECO:0000256" key="5">
    <source>
        <dbReference type="RuleBase" id="RU362076"/>
    </source>
</evidence>
<dbReference type="Gene3D" id="2.60.40.4070">
    <property type="match status" value="1"/>
</dbReference>
<evidence type="ECO:0000256" key="1">
    <source>
        <dbReference type="ARBA" id="ARBA00010577"/>
    </source>
</evidence>
<keyword evidence="3 5" id="KW-1005">Bacterial flagellum biogenesis</keyword>
<evidence type="ECO:0000259" key="6">
    <source>
        <dbReference type="Pfam" id="PF13860"/>
    </source>
</evidence>
<dbReference type="InterPro" id="IPR025965">
    <property type="entry name" value="FlgD/Vpr_Ig-like"/>
</dbReference>
<dbReference type="AlphaFoldDB" id="F3L5U3"/>
<accession>F3L5U3</accession>
<dbReference type="RefSeq" id="WP_009577237.1">
    <property type="nucleotide sequence ID" value="NZ_AEIG01000134.1"/>
</dbReference>
<dbReference type="STRING" id="2518989.IMCC3088_492"/>
<proteinExistence type="inferred from homology"/>
<dbReference type="eggNOG" id="COG1843">
    <property type="taxonomic scope" value="Bacteria"/>
</dbReference>
<dbReference type="OrthoDB" id="9785233at2"/>